<dbReference type="Pfam" id="PF06985">
    <property type="entry name" value="HET"/>
    <property type="match status" value="1"/>
</dbReference>
<accession>A0AA40CIH2</accession>
<dbReference type="EMBL" id="JAULSV010000007">
    <property type="protein sequence ID" value="KAK0639605.1"/>
    <property type="molecule type" value="Genomic_DNA"/>
</dbReference>
<dbReference type="PANTHER" id="PTHR33112:SF16">
    <property type="entry name" value="HETEROKARYON INCOMPATIBILITY DOMAIN-CONTAINING PROTEIN"/>
    <property type="match status" value="1"/>
</dbReference>
<protein>
    <submittedName>
        <fullName evidence="3">Heterokaryon incompatibility protein-domain-containing protein</fullName>
    </submittedName>
</protein>
<dbReference type="PANTHER" id="PTHR33112">
    <property type="entry name" value="DOMAIN PROTEIN, PUTATIVE-RELATED"/>
    <property type="match status" value="1"/>
</dbReference>
<evidence type="ECO:0000256" key="1">
    <source>
        <dbReference type="SAM" id="MobiDB-lite"/>
    </source>
</evidence>
<feature type="compositionally biased region" description="Basic and acidic residues" evidence="1">
    <location>
        <begin position="94"/>
        <end position="110"/>
    </location>
</feature>
<gene>
    <name evidence="3" type="ORF">B0T16DRAFT_440079</name>
</gene>
<dbReference type="Proteomes" id="UP001174936">
    <property type="component" value="Unassembled WGS sequence"/>
</dbReference>
<feature type="domain" description="Heterokaryon incompatibility" evidence="2">
    <location>
        <begin position="222"/>
        <end position="387"/>
    </location>
</feature>
<dbReference type="InterPro" id="IPR010730">
    <property type="entry name" value="HET"/>
</dbReference>
<dbReference type="AlphaFoldDB" id="A0AA40CIH2"/>
<sequence>MMASNSICPSCLTAFSHPLPEFRGIPKTDGVVYKCSRAYLRRSACPLCIQIQSLVDKTEKSHGKRLPADSDQLEVRLAHLGASWQPPLPSWADTDPRSHQREHEQLKEVDSRDENWHGLQIWLEPEVYPYGHDDRFSLAADYGTPAAIHISERPRPTDLGTTFDTVKQWIQRCNTHHMSCRAAALTSYHGPFEMPRRLLTFSISEVVPSEVRVERVTTPTCYVALSYCWGNSAEASAQKKSTRDTIAEHERRIPLQSLPQTIQDAILATRELGVGYLWVDALCIIQDDEDDRNHEIARMGIIYANAYCTLSASGATHCDEGFLARPLTEYRDCDYFQIPLRLPAISEPCLVKTSPLGGRNVWVKENGHALLYQGRELLHTRGWTFQETFLSRRLLIYSCLQPYWVCREAVWSCGDPSPVDYLQEVLLIDMFEMRNVTRLGNATIPAKQTDSEAPAGVWRWATIVQRFSSRKLTFVRDKPLAIQAIRETYMQHENVHGYALGLFSTTAHLDLLWHTTYGAPPRSEKLDEFPSWSWMSFDGGVSYPFQYTGTREGGIKRHEQFKILDWPLSDQFGRIVPGTSPLRVAGLVKEVVIPHRFWKDGYASAQDMPCFSLRVLGLQPEEWEDAEDTIGHVTFDQYRMPNSTEDFDENPPSRYKSLECLLVSVEMEDPEEVISVDGKEDAEGYKAWFGLIVGATSTGGYRRIGFCKGESSSLSYFQDASLKEYTLGC</sequence>
<evidence type="ECO:0000313" key="3">
    <source>
        <dbReference type="EMBL" id="KAK0639605.1"/>
    </source>
</evidence>
<organism evidence="3 4">
    <name type="scientific">Cercophora newfieldiana</name>
    <dbReference type="NCBI Taxonomy" id="92897"/>
    <lineage>
        <taxon>Eukaryota</taxon>
        <taxon>Fungi</taxon>
        <taxon>Dikarya</taxon>
        <taxon>Ascomycota</taxon>
        <taxon>Pezizomycotina</taxon>
        <taxon>Sordariomycetes</taxon>
        <taxon>Sordariomycetidae</taxon>
        <taxon>Sordariales</taxon>
        <taxon>Lasiosphaeriaceae</taxon>
        <taxon>Cercophora</taxon>
    </lineage>
</organism>
<name>A0AA40CIH2_9PEZI</name>
<reference evidence="3" key="1">
    <citation type="submission" date="2023-06" db="EMBL/GenBank/DDBJ databases">
        <title>Genome-scale phylogeny and comparative genomics of the fungal order Sordariales.</title>
        <authorList>
            <consortium name="Lawrence Berkeley National Laboratory"/>
            <person name="Hensen N."/>
            <person name="Bonometti L."/>
            <person name="Westerberg I."/>
            <person name="Brannstrom I.O."/>
            <person name="Guillou S."/>
            <person name="Cros-Aarteil S."/>
            <person name="Calhoun S."/>
            <person name="Haridas S."/>
            <person name="Kuo A."/>
            <person name="Mondo S."/>
            <person name="Pangilinan J."/>
            <person name="Riley R."/>
            <person name="Labutti K."/>
            <person name="Andreopoulos B."/>
            <person name="Lipzen A."/>
            <person name="Chen C."/>
            <person name="Yanf M."/>
            <person name="Daum C."/>
            <person name="Ng V."/>
            <person name="Clum A."/>
            <person name="Steindorff A."/>
            <person name="Ohm R."/>
            <person name="Martin F."/>
            <person name="Silar P."/>
            <person name="Natvig D."/>
            <person name="Lalanne C."/>
            <person name="Gautier V."/>
            <person name="Ament-Velasquez S.L."/>
            <person name="Kruys A."/>
            <person name="Hutchinson M.I."/>
            <person name="Powell A.J."/>
            <person name="Barry K."/>
            <person name="Miller A.N."/>
            <person name="Grigoriev I.V."/>
            <person name="Debuchy R."/>
            <person name="Gladieux P."/>
            <person name="Thoren M.H."/>
            <person name="Johannesson H."/>
        </authorList>
    </citation>
    <scope>NUCLEOTIDE SEQUENCE</scope>
    <source>
        <strain evidence="3">SMH2532-1</strain>
    </source>
</reference>
<feature type="region of interest" description="Disordered" evidence="1">
    <location>
        <begin position="86"/>
        <end position="110"/>
    </location>
</feature>
<evidence type="ECO:0000259" key="2">
    <source>
        <dbReference type="Pfam" id="PF06985"/>
    </source>
</evidence>
<keyword evidence="4" id="KW-1185">Reference proteome</keyword>
<proteinExistence type="predicted"/>
<comment type="caution">
    <text evidence="3">The sequence shown here is derived from an EMBL/GenBank/DDBJ whole genome shotgun (WGS) entry which is preliminary data.</text>
</comment>
<evidence type="ECO:0000313" key="4">
    <source>
        <dbReference type="Proteomes" id="UP001174936"/>
    </source>
</evidence>